<reference evidence="1 2" key="1">
    <citation type="submission" date="2023-08" db="EMBL/GenBank/DDBJ databases">
        <title>A Necator americanus chromosomal reference genome.</title>
        <authorList>
            <person name="Ilik V."/>
            <person name="Petrzelkova K.J."/>
            <person name="Pardy F."/>
            <person name="Fuh T."/>
            <person name="Niatou-Singa F.S."/>
            <person name="Gouil Q."/>
            <person name="Baker L."/>
            <person name="Ritchie M.E."/>
            <person name="Jex A.R."/>
            <person name="Gazzola D."/>
            <person name="Li H."/>
            <person name="Toshio Fujiwara R."/>
            <person name="Zhan B."/>
            <person name="Aroian R.V."/>
            <person name="Pafco B."/>
            <person name="Schwarz E.M."/>
        </authorList>
    </citation>
    <scope>NUCLEOTIDE SEQUENCE [LARGE SCALE GENOMIC DNA]</scope>
    <source>
        <strain evidence="1 2">Aroian</strain>
        <tissue evidence="1">Whole animal</tissue>
    </source>
</reference>
<evidence type="ECO:0000313" key="1">
    <source>
        <dbReference type="EMBL" id="KAK6753155.1"/>
    </source>
</evidence>
<organism evidence="1 2">
    <name type="scientific">Necator americanus</name>
    <name type="common">Human hookworm</name>
    <dbReference type="NCBI Taxonomy" id="51031"/>
    <lineage>
        <taxon>Eukaryota</taxon>
        <taxon>Metazoa</taxon>
        <taxon>Ecdysozoa</taxon>
        <taxon>Nematoda</taxon>
        <taxon>Chromadorea</taxon>
        <taxon>Rhabditida</taxon>
        <taxon>Rhabditina</taxon>
        <taxon>Rhabditomorpha</taxon>
        <taxon>Strongyloidea</taxon>
        <taxon>Ancylostomatidae</taxon>
        <taxon>Bunostominae</taxon>
        <taxon>Necator</taxon>
    </lineage>
</organism>
<sequence>MSRGIPRDLRSALRSFQAAVLPVTATPLSGFDCVPCLAYLALRHHIESNVPICKKRLRGQRYSDGAIKDKNRLRLTNVYLAYTMTCSYRLRYSRSEWFIPGPCYERKTISTSRFT</sequence>
<proteinExistence type="predicted"/>
<comment type="caution">
    <text evidence="1">The sequence shown here is derived from an EMBL/GenBank/DDBJ whole genome shotgun (WGS) entry which is preliminary data.</text>
</comment>
<dbReference type="Proteomes" id="UP001303046">
    <property type="component" value="Unassembled WGS sequence"/>
</dbReference>
<gene>
    <name evidence="1" type="primary">Necator_chrV.g17427</name>
    <name evidence="1" type="ORF">RB195_012637</name>
</gene>
<evidence type="ECO:0008006" key="3">
    <source>
        <dbReference type="Google" id="ProtNLM"/>
    </source>
</evidence>
<protein>
    <recommendedName>
        <fullName evidence="3">PNPLA domain-containing protein</fullName>
    </recommendedName>
</protein>
<accession>A0ABR1DRU5</accession>
<evidence type="ECO:0000313" key="2">
    <source>
        <dbReference type="Proteomes" id="UP001303046"/>
    </source>
</evidence>
<name>A0ABR1DRU5_NECAM</name>
<dbReference type="EMBL" id="JAVFWL010000005">
    <property type="protein sequence ID" value="KAK6753155.1"/>
    <property type="molecule type" value="Genomic_DNA"/>
</dbReference>
<keyword evidence="2" id="KW-1185">Reference proteome</keyword>